<evidence type="ECO:0000313" key="3">
    <source>
        <dbReference type="Proteomes" id="UP000531950"/>
    </source>
</evidence>
<proteinExistence type="predicted"/>
<dbReference type="AlphaFoldDB" id="A0A7Y8ELA4"/>
<feature type="compositionally biased region" description="Basic and acidic residues" evidence="1">
    <location>
        <begin position="18"/>
        <end position="28"/>
    </location>
</feature>
<name>A0A7Y8ELA4_9PSED</name>
<sequence length="642" mass="69000">MSKHPLHRNSQVTSIKTKKADAARRDEPPAAAPIIHTVPNDPNDPEQDNLVSVEEQLDGLPVTIPLWPNAAEFAGEFDLVIARIDNFQVFSEEFEGPITDDVDIVVRSARLRSHGPKQFTYSVGLSGAPDVATSLPITVFVDTIDPNNNLKPNALLLPLDLPSNGVTPEYLATHGGVTLTLPRPIDSRSGDTFKIFYGSGDPDGQTGTVPLTGPITYTFTTAQINASGPGDFLLDYQFFDRAGNDTQISIPRTLSVRLSDPPVLVAPVIPMAAPLVDKEEAREGVLVSVPAITGFLPNDVVHIFWNGIEFGTQRLGVTPIFPFEFVADYATIAAGGSDYTATVNYEVQRGTDNFPSPNATVDVNLVEPGTPVVGPGPIDPSLALPVVRGDSAVNNSLIATDLAGVITATFLIYEGHAAGEFIDLYYGMGEGDLASTYTVLGTEADTFVVTLPIAAGLIEKYGNGEIPCWYRVRNAINYKQSRAQDVRVDVFALTGLADPIFTNLFTDGSIRCPQTPWVNVPIRVFDPVSLKDGDRVVISAVRYEFVAGELPVVPVPGTAVDSPELGVGPAERLNGFTYNFVLPYFDGDATRRRGWVEVMWSIIRDLPAPERGSSDPVVVLWDIRSGAVGGTCVPTTLRGSLV</sequence>
<dbReference type="Proteomes" id="UP000531950">
    <property type="component" value="Unassembled WGS sequence"/>
</dbReference>
<protein>
    <submittedName>
        <fullName evidence="2">Uncharacterized protein</fullName>
    </submittedName>
</protein>
<accession>A0A7Y8ELA4</accession>
<dbReference type="RefSeq" id="WP_177079547.1">
    <property type="nucleotide sequence ID" value="NZ_JACARG010000056.1"/>
</dbReference>
<comment type="caution">
    <text evidence="2">The sequence shown here is derived from an EMBL/GenBank/DDBJ whole genome shotgun (WGS) entry which is preliminary data.</text>
</comment>
<feature type="region of interest" description="Disordered" evidence="1">
    <location>
        <begin position="1"/>
        <end position="48"/>
    </location>
</feature>
<evidence type="ECO:0000256" key="1">
    <source>
        <dbReference type="SAM" id="MobiDB-lite"/>
    </source>
</evidence>
<evidence type="ECO:0000313" key="2">
    <source>
        <dbReference type="EMBL" id="NWE16677.1"/>
    </source>
</evidence>
<reference evidence="2 3" key="1">
    <citation type="submission" date="2020-04" db="EMBL/GenBank/DDBJ databases">
        <title>Molecular characterization of pseudomonads from Agaricus bisporus reveal novel blotch 2 pathogens in Western Europe.</title>
        <authorList>
            <person name="Taparia T."/>
            <person name="Krijger M."/>
            <person name="Haynes E."/>
            <person name="Elpinstone J.G."/>
            <person name="Noble R."/>
            <person name="Van Der Wolf J."/>
        </authorList>
    </citation>
    <scope>NUCLEOTIDE SEQUENCE [LARGE SCALE GENOMIC DNA]</scope>
    <source>
        <strain evidence="2 3">IPO3782</strain>
    </source>
</reference>
<gene>
    <name evidence="2" type="ORF">HX822_27350</name>
</gene>
<dbReference type="EMBL" id="JACARG010000056">
    <property type="protein sequence ID" value="NWE16677.1"/>
    <property type="molecule type" value="Genomic_DNA"/>
</dbReference>
<organism evidence="2 3">
    <name type="scientific">Pseudomonas yamanorum</name>
    <dbReference type="NCBI Taxonomy" id="515393"/>
    <lineage>
        <taxon>Bacteria</taxon>
        <taxon>Pseudomonadati</taxon>
        <taxon>Pseudomonadota</taxon>
        <taxon>Gammaproteobacteria</taxon>
        <taxon>Pseudomonadales</taxon>
        <taxon>Pseudomonadaceae</taxon>
        <taxon>Pseudomonas</taxon>
    </lineage>
</organism>